<protein>
    <submittedName>
        <fullName evidence="2">Uncharacterized protein</fullName>
    </submittedName>
</protein>
<dbReference type="AlphaFoldDB" id="A0A3E1Y9B0"/>
<keyword evidence="3" id="KW-1185">Reference proteome</keyword>
<gene>
    <name evidence="2" type="ORF">DVR12_15195</name>
</gene>
<sequence length="75" mass="9022">MAKALDHEMYNYFMQLNDAEKKSVIQMLKTFVKGKESSVRISIEQYNQELQEAEAEYERGEFATHEEFVKQIRKW</sequence>
<name>A0A3E1Y9B0_9BACT</name>
<dbReference type="RefSeq" id="WP_116976638.1">
    <property type="nucleotide sequence ID" value="NZ_QPMM01000007.1"/>
</dbReference>
<keyword evidence="1" id="KW-0175">Coiled coil</keyword>
<evidence type="ECO:0000313" key="3">
    <source>
        <dbReference type="Proteomes" id="UP000260644"/>
    </source>
</evidence>
<reference evidence="2 3" key="1">
    <citation type="submission" date="2018-07" db="EMBL/GenBank/DDBJ databases">
        <title>Chitinophaga K2CV101002-2 sp. nov., isolated from a monsoon evergreen broad-leaved forest soil.</title>
        <authorList>
            <person name="Lv Y."/>
        </authorList>
    </citation>
    <scope>NUCLEOTIDE SEQUENCE [LARGE SCALE GENOMIC DNA]</scope>
    <source>
        <strain evidence="2 3">GDMCC 1.1288</strain>
    </source>
</reference>
<feature type="coiled-coil region" evidence="1">
    <location>
        <begin position="36"/>
        <end position="63"/>
    </location>
</feature>
<comment type="caution">
    <text evidence="2">The sequence shown here is derived from an EMBL/GenBank/DDBJ whole genome shotgun (WGS) entry which is preliminary data.</text>
</comment>
<accession>A0A3E1Y9B0</accession>
<evidence type="ECO:0000256" key="1">
    <source>
        <dbReference type="SAM" id="Coils"/>
    </source>
</evidence>
<proteinExistence type="predicted"/>
<evidence type="ECO:0000313" key="2">
    <source>
        <dbReference type="EMBL" id="RFS21987.1"/>
    </source>
</evidence>
<dbReference type="OrthoDB" id="964703at2"/>
<organism evidence="2 3">
    <name type="scientific">Chitinophaga silvatica</name>
    <dbReference type="NCBI Taxonomy" id="2282649"/>
    <lineage>
        <taxon>Bacteria</taxon>
        <taxon>Pseudomonadati</taxon>
        <taxon>Bacteroidota</taxon>
        <taxon>Chitinophagia</taxon>
        <taxon>Chitinophagales</taxon>
        <taxon>Chitinophagaceae</taxon>
        <taxon>Chitinophaga</taxon>
    </lineage>
</organism>
<dbReference type="EMBL" id="QPMM01000007">
    <property type="protein sequence ID" value="RFS21987.1"/>
    <property type="molecule type" value="Genomic_DNA"/>
</dbReference>
<dbReference type="Proteomes" id="UP000260644">
    <property type="component" value="Unassembled WGS sequence"/>
</dbReference>